<feature type="signal peptide" evidence="8">
    <location>
        <begin position="1"/>
        <end position="48"/>
    </location>
</feature>
<evidence type="ECO:0000259" key="9">
    <source>
        <dbReference type="SMART" id="SM00458"/>
    </source>
</evidence>
<dbReference type="Pfam" id="PF00652">
    <property type="entry name" value="Ricin_B_lectin"/>
    <property type="match status" value="1"/>
</dbReference>
<feature type="chain" id="PRO_5046870184" evidence="8">
    <location>
        <begin position="49"/>
        <end position="521"/>
    </location>
</feature>
<dbReference type="SUPFAM" id="SSF51445">
    <property type="entry name" value="(Trans)glycosidases"/>
    <property type="match status" value="1"/>
</dbReference>
<dbReference type="SUPFAM" id="SSF50370">
    <property type="entry name" value="Ricin B-like lectins"/>
    <property type="match status" value="1"/>
</dbReference>
<dbReference type="Gene3D" id="3.20.20.80">
    <property type="entry name" value="Glycosidases"/>
    <property type="match status" value="1"/>
</dbReference>
<dbReference type="CDD" id="cd23451">
    <property type="entry name" value="beta-trefoil_Ricin_laminarinase"/>
    <property type="match status" value="1"/>
</dbReference>
<keyword evidence="2 7" id="KW-0378">Hydrolase</keyword>
<dbReference type="EMBL" id="JBHEZX010000014">
    <property type="protein sequence ID" value="MFC1412981.1"/>
    <property type="molecule type" value="Genomic_DNA"/>
</dbReference>
<dbReference type="PROSITE" id="PS50231">
    <property type="entry name" value="RICIN_B_LECTIN"/>
    <property type="match status" value="1"/>
</dbReference>
<dbReference type="InterPro" id="IPR001547">
    <property type="entry name" value="Glyco_hydro_5"/>
</dbReference>
<gene>
    <name evidence="10" type="ORF">ACEZDG_27320</name>
</gene>
<organism evidence="10 11">
    <name type="scientific">Streptacidiphilus alkalitolerans</name>
    <dbReference type="NCBI Taxonomy" id="3342712"/>
    <lineage>
        <taxon>Bacteria</taxon>
        <taxon>Bacillati</taxon>
        <taxon>Actinomycetota</taxon>
        <taxon>Actinomycetes</taxon>
        <taxon>Kitasatosporales</taxon>
        <taxon>Streptomycetaceae</taxon>
        <taxon>Streptacidiphilus</taxon>
    </lineage>
</organism>
<keyword evidence="5 7" id="KW-0326">Glycosidase</keyword>
<dbReference type="InterPro" id="IPR050386">
    <property type="entry name" value="Glycosyl_hydrolase_5"/>
</dbReference>
<dbReference type="SMART" id="SM00458">
    <property type="entry name" value="RICIN"/>
    <property type="match status" value="1"/>
</dbReference>
<comment type="similarity">
    <text evidence="1 7">Belongs to the glycosyl hydrolase 5 (cellulase A) family.</text>
</comment>
<dbReference type="Pfam" id="PF00150">
    <property type="entry name" value="Cellulase"/>
    <property type="match status" value="1"/>
</dbReference>
<feature type="domain" description="Ricin B lectin" evidence="9">
    <location>
        <begin position="51"/>
        <end position="178"/>
    </location>
</feature>
<keyword evidence="3" id="KW-0136">Cellulose degradation</keyword>
<comment type="caution">
    <text evidence="10">The sequence shown here is derived from an EMBL/GenBank/DDBJ whole genome shotgun (WGS) entry which is preliminary data.</text>
</comment>
<protein>
    <submittedName>
        <fullName evidence="10">Cellulase family glycosylhydrolase</fullName>
    </submittedName>
</protein>
<evidence type="ECO:0000256" key="4">
    <source>
        <dbReference type="ARBA" id="ARBA00023277"/>
    </source>
</evidence>
<evidence type="ECO:0000256" key="2">
    <source>
        <dbReference type="ARBA" id="ARBA00022801"/>
    </source>
</evidence>
<dbReference type="InterPro" id="IPR000772">
    <property type="entry name" value="Ricin_B_lectin"/>
</dbReference>
<evidence type="ECO:0000313" key="10">
    <source>
        <dbReference type="EMBL" id="MFC1412981.1"/>
    </source>
</evidence>
<dbReference type="PANTHER" id="PTHR31297:SF41">
    <property type="entry name" value="ENDOGLUCANASE, PUTATIVE (AFU_ORTHOLOGUE AFUA_5G01830)-RELATED"/>
    <property type="match status" value="1"/>
</dbReference>
<evidence type="ECO:0000313" key="11">
    <source>
        <dbReference type="Proteomes" id="UP001592582"/>
    </source>
</evidence>
<dbReference type="PANTHER" id="PTHR31297">
    <property type="entry name" value="GLUCAN ENDO-1,6-BETA-GLUCOSIDASE B"/>
    <property type="match status" value="1"/>
</dbReference>
<evidence type="ECO:0000256" key="1">
    <source>
        <dbReference type="ARBA" id="ARBA00005641"/>
    </source>
</evidence>
<reference evidence="10 11" key="1">
    <citation type="submission" date="2024-09" db="EMBL/GenBank/DDBJ databases">
        <authorList>
            <person name="Lee S.D."/>
        </authorList>
    </citation>
    <scope>NUCLEOTIDE SEQUENCE [LARGE SCALE GENOMIC DNA]</scope>
    <source>
        <strain evidence="10 11">N1-1</strain>
    </source>
</reference>
<keyword evidence="11" id="KW-1185">Reference proteome</keyword>
<accession>A0ABV6VH19</accession>
<evidence type="ECO:0000256" key="3">
    <source>
        <dbReference type="ARBA" id="ARBA00023001"/>
    </source>
</evidence>
<evidence type="ECO:0000256" key="7">
    <source>
        <dbReference type="RuleBase" id="RU361153"/>
    </source>
</evidence>
<keyword evidence="4" id="KW-0119">Carbohydrate metabolism</keyword>
<sequence length="521" mass="55738">MQSPHQHPDRHRRRPWYLRRVWRTAVALAAATVLSIATASLVSGTASAATNTPGTIVGQQSGRCVDSQGAGTANGTPVQIYDCNGTGAQQWQVRADGSILNPGSGRCVDVTAAGTANGTRVQLYDCNGTAAQRWTVGANGALTNPNSGRCLDANGSANSSYLQIWDCAGTANQSWTVNGSSDTGGGNSFWSQIHAGWNLGNSFDATCGETCWGNPATTKPMIDLIATKFNYIRIPVTWSGHMTSGAPNYTVDPSYFARLKQVVDWAISDNMFVDINIHHDGGGDSWLIPSTGAMSRTEPEFVALWKQIANYFNGEGNHLLFEAMNEPQDANGGNRYGGGTSDNWGPINTLNQDFVNVVRATGGNNSSRWLIVVPYGANAQTGADNLTVPAGANIAVSLHTYNPWAFASTTAPNYLTWDGSMNYLPDGDVNNANRLFTSRGIPVTWTEFGATVKPYNGGDNSAEVAKFETHITTYAKQFGQKTVVWDNGYTGVGDDQFGLLNRTTVQWQRPNIVNALQAAAG</sequence>
<dbReference type="Gene3D" id="2.80.10.50">
    <property type="match status" value="1"/>
</dbReference>
<keyword evidence="8" id="KW-0732">Signal</keyword>
<dbReference type="Proteomes" id="UP001592582">
    <property type="component" value="Unassembled WGS sequence"/>
</dbReference>
<dbReference type="RefSeq" id="WP_380514186.1">
    <property type="nucleotide sequence ID" value="NZ_JBHEZX010000014.1"/>
</dbReference>
<proteinExistence type="inferred from homology"/>
<dbReference type="InterPro" id="IPR017853">
    <property type="entry name" value="GH"/>
</dbReference>
<name>A0ABV6VH19_9ACTN</name>
<evidence type="ECO:0000256" key="8">
    <source>
        <dbReference type="SAM" id="SignalP"/>
    </source>
</evidence>
<evidence type="ECO:0000256" key="5">
    <source>
        <dbReference type="ARBA" id="ARBA00023295"/>
    </source>
</evidence>
<keyword evidence="6" id="KW-0624">Polysaccharide degradation</keyword>
<dbReference type="InterPro" id="IPR035992">
    <property type="entry name" value="Ricin_B-like_lectins"/>
</dbReference>
<evidence type="ECO:0000256" key="6">
    <source>
        <dbReference type="ARBA" id="ARBA00023326"/>
    </source>
</evidence>